<keyword evidence="2" id="KW-0648">Protein biosynthesis</keyword>
<reference evidence="2 3" key="1">
    <citation type="submission" date="2015-01" db="EMBL/GenBank/DDBJ databases">
        <title>Genome Sequence of Magnetospirillum magnetotacticum Strain MS-1.</title>
        <authorList>
            <person name="Marinov G.K."/>
            <person name="Smalley M.D."/>
            <person name="DeSalvo G."/>
        </authorList>
    </citation>
    <scope>NUCLEOTIDE SEQUENCE [LARGE SCALE GENOMIC DNA]</scope>
    <source>
        <strain evidence="2 3">MS-1</strain>
    </source>
</reference>
<proteinExistence type="predicted"/>
<evidence type="ECO:0000313" key="3">
    <source>
        <dbReference type="Proteomes" id="UP000031971"/>
    </source>
</evidence>
<evidence type="ECO:0000259" key="1">
    <source>
        <dbReference type="Pfam" id="PF09361"/>
    </source>
</evidence>
<dbReference type="InterPro" id="IPR010127">
    <property type="entry name" value="Phasin_subfam-1"/>
</dbReference>
<feature type="domain" description="Phasin" evidence="1">
    <location>
        <begin position="8"/>
        <end position="106"/>
    </location>
</feature>
<dbReference type="AlphaFoldDB" id="A0A0C2YIJ3"/>
<gene>
    <name evidence="2" type="ORF">CCC_04070</name>
</gene>
<dbReference type="Proteomes" id="UP000031971">
    <property type="component" value="Unassembled WGS sequence"/>
</dbReference>
<protein>
    <submittedName>
        <fullName evidence="2">Translation initiation factor 2 (IF-2 GTPase)</fullName>
    </submittedName>
</protein>
<dbReference type="STRING" id="272627.CCC_04070"/>
<evidence type="ECO:0000313" key="2">
    <source>
        <dbReference type="EMBL" id="KIL99554.1"/>
    </source>
</evidence>
<accession>A0A0C2YIJ3</accession>
<dbReference type="GO" id="GO:0003743">
    <property type="term" value="F:translation initiation factor activity"/>
    <property type="evidence" value="ECO:0007669"/>
    <property type="project" value="UniProtKB-KW"/>
</dbReference>
<dbReference type="RefSeq" id="WP_009868338.1">
    <property type="nucleotide sequence ID" value="NZ_JXSL01000023.1"/>
</dbReference>
<sequence length="115" mass="11972">MPTAAFDQITTAAKANAEALTQSGNAAIAGFQELAKAYQALATKNAEKLTASIQALASVKSPEDFLSLQQKLVKEAVDAAVADSSKIAELTTTVFTAAFEPVKKQVEAAQKSAKK</sequence>
<dbReference type="InterPro" id="IPR018968">
    <property type="entry name" value="Phasin"/>
</dbReference>
<dbReference type="Pfam" id="PF09361">
    <property type="entry name" value="Phasin_2"/>
    <property type="match status" value="1"/>
</dbReference>
<dbReference type="NCBIfam" id="TIGR01841">
    <property type="entry name" value="phasin"/>
    <property type="match status" value="1"/>
</dbReference>
<keyword evidence="2" id="KW-0396">Initiation factor</keyword>
<organism evidence="2 3">
    <name type="scientific">Paramagnetospirillum magnetotacticum MS-1</name>
    <dbReference type="NCBI Taxonomy" id="272627"/>
    <lineage>
        <taxon>Bacteria</taxon>
        <taxon>Pseudomonadati</taxon>
        <taxon>Pseudomonadota</taxon>
        <taxon>Alphaproteobacteria</taxon>
        <taxon>Rhodospirillales</taxon>
        <taxon>Magnetospirillaceae</taxon>
        <taxon>Paramagnetospirillum</taxon>
    </lineage>
</organism>
<keyword evidence="3" id="KW-1185">Reference proteome</keyword>
<name>A0A0C2YIJ3_PARME</name>
<comment type="caution">
    <text evidence="2">The sequence shown here is derived from an EMBL/GenBank/DDBJ whole genome shotgun (WGS) entry which is preliminary data.</text>
</comment>
<dbReference type="EMBL" id="JXSL01000023">
    <property type="protein sequence ID" value="KIL99554.1"/>
    <property type="molecule type" value="Genomic_DNA"/>
</dbReference>